<dbReference type="InterPro" id="IPR051545">
    <property type="entry name" value="NAD(P)H_dehydrogenase_qn"/>
</dbReference>
<accession>A0A2U2BR66</accession>
<dbReference type="SUPFAM" id="SSF52218">
    <property type="entry name" value="Flavoproteins"/>
    <property type="match status" value="1"/>
</dbReference>
<evidence type="ECO:0000259" key="3">
    <source>
        <dbReference type="Pfam" id="PF02525"/>
    </source>
</evidence>
<proteinExistence type="inferred from homology"/>
<dbReference type="EMBL" id="QEXV01000006">
    <property type="protein sequence ID" value="PWE16502.1"/>
    <property type="molecule type" value="Genomic_DNA"/>
</dbReference>
<protein>
    <submittedName>
        <fullName evidence="4">NAD(P)H dehydrogenase</fullName>
    </submittedName>
</protein>
<dbReference type="PANTHER" id="PTHR10204">
    <property type="entry name" value="NAD P H OXIDOREDUCTASE-RELATED"/>
    <property type="match status" value="1"/>
</dbReference>
<comment type="similarity">
    <text evidence="1">Belongs to the NAD(P)H dehydrogenase (quinone) family.</text>
</comment>
<dbReference type="PANTHER" id="PTHR10204:SF34">
    <property type="entry name" value="NAD(P)H DEHYDROGENASE [QUINONE] 1 ISOFORM 1"/>
    <property type="match status" value="1"/>
</dbReference>
<evidence type="ECO:0000256" key="1">
    <source>
        <dbReference type="ARBA" id="ARBA00006252"/>
    </source>
</evidence>
<feature type="domain" description="Flavodoxin-like fold" evidence="3">
    <location>
        <begin position="5"/>
        <end position="185"/>
    </location>
</feature>
<sequence length="194" mass="21140">MSCSICVINGHPDPAPERFCFALADAYENAAREAGHTVRRIDVGAVDLEFLVHPKELETPPDDAITAEREKIAAADHVVLIYPLWLGTMPARLKAFLEQVARDGFFIGPGVSESSWPAKKMKGKSARIIVTMGMPGFAYRLFFGGHSLKGLEKGIFGIAGFKPVRDTIFGLVESGPERRARMLEKTAALGRAGR</sequence>
<dbReference type="RefSeq" id="WP_109253657.1">
    <property type="nucleotide sequence ID" value="NZ_QEXV01000006.1"/>
</dbReference>
<dbReference type="GO" id="GO:0003955">
    <property type="term" value="F:NAD(P)H dehydrogenase (quinone) activity"/>
    <property type="evidence" value="ECO:0007669"/>
    <property type="project" value="TreeGrafter"/>
</dbReference>
<evidence type="ECO:0000313" key="5">
    <source>
        <dbReference type="Proteomes" id="UP000245168"/>
    </source>
</evidence>
<keyword evidence="5" id="KW-1185">Reference proteome</keyword>
<dbReference type="Pfam" id="PF02525">
    <property type="entry name" value="Flavodoxin_2"/>
    <property type="match status" value="1"/>
</dbReference>
<evidence type="ECO:0000256" key="2">
    <source>
        <dbReference type="ARBA" id="ARBA00023002"/>
    </source>
</evidence>
<dbReference type="GO" id="GO:0005829">
    <property type="term" value="C:cytosol"/>
    <property type="evidence" value="ECO:0007669"/>
    <property type="project" value="TreeGrafter"/>
</dbReference>
<dbReference type="AlphaFoldDB" id="A0A2U2BR66"/>
<comment type="caution">
    <text evidence="4">The sequence shown here is derived from an EMBL/GenBank/DDBJ whole genome shotgun (WGS) entry which is preliminary data.</text>
</comment>
<dbReference type="Proteomes" id="UP000245168">
    <property type="component" value="Unassembled WGS sequence"/>
</dbReference>
<name>A0A2U2BR66_9PROT</name>
<dbReference type="Gene3D" id="3.40.50.360">
    <property type="match status" value="1"/>
</dbReference>
<dbReference type="InterPro" id="IPR003680">
    <property type="entry name" value="Flavodoxin_fold"/>
</dbReference>
<dbReference type="OrthoDB" id="9798454at2"/>
<evidence type="ECO:0000313" key="4">
    <source>
        <dbReference type="EMBL" id="PWE16502.1"/>
    </source>
</evidence>
<keyword evidence="2" id="KW-0560">Oxidoreductase</keyword>
<reference evidence="5" key="1">
    <citation type="submission" date="2018-05" db="EMBL/GenBank/DDBJ databases">
        <authorList>
            <person name="Liu B.-T."/>
        </authorList>
    </citation>
    <scope>NUCLEOTIDE SEQUENCE [LARGE SCALE GENOMIC DNA]</scope>
    <source>
        <strain evidence="5">WD6-1</strain>
    </source>
</reference>
<dbReference type="InterPro" id="IPR029039">
    <property type="entry name" value="Flavoprotein-like_sf"/>
</dbReference>
<organism evidence="4 5">
    <name type="scientific">Marinicauda salina</name>
    <dbReference type="NCBI Taxonomy" id="2135793"/>
    <lineage>
        <taxon>Bacteria</taxon>
        <taxon>Pseudomonadati</taxon>
        <taxon>Pseudomonadota</taxon>
        <taxon>Alphaproteobacteria</taxon>
        <taxon>Maricaulales</taxon>
        <taxon>Maricaulaceae</taxon>
        <taxon>Marinicauda</taxon>
    </lineage>
</organism>
<gene>
    <name evidence="4" type="ORF">DDZ18_12075</name>
</gene>